<feature type="domain" description="EGF-like" evidence="3">
    <location>
        <begin position="923"/>
        <end position="956"/>
    </location>
</feature>
<evidence type="ECO:0000256" key="2">
    <source>
        <dbReference type="SAM" id="SignalP"/>
    </source>
</evidence>
<keyword evidence="5" id="KW-1185">Reference proteome</keyword>
<accession>A0A151Z4E6</accession>
<dbReference type="InParanoid" id="A0A151Z4E6"/>
<evidence type="ECO:0000313" key="5">
    <source>
        <dbReference type="Proteomes" id="UP000076078"/>
    </source>
</evidence>
<dbReference type="PANTHER" id="PTHR24032:SF16">
    <property type="entry name" value="EGF-LIKE DOMAIN-CONTAINING PROTEIN"/>
    <property type="match status" value="1"/>
</dbReference>
<dbReference type="PANTHER" id="PTHR24032">
    <property type="entry name" value="EGF-LIKE DOMAIN-CONTAINING PROTEIN-RELATED-RELATED"/>
    <property type="match status" value="1"/>
</dbReference>
<dbReference type="EMBL" id="LODT01000047">
    <property type="protein sequence ID" value="KYQ88815.1"/>
    <property type="molecule type" value="Genomic_DNA"/>
</dbReference>
<dbReference type="InterPro" id="IPR014756">
    <property type="entry name" value="Ig_E-set"/>
</dbReference>
<proteinExistence type="predicted"/>
<keyword evidence="2" id="KW-0732">Signal</keyword>
<feature type="chain" id="PRO_5007592855" description="EGF-like domain-containing protein" evidence="2">
    <location>
        <begin position="21"/>
        <end position="994"/>
    </location>
</feature>
<dbReference type="PROSITE" id="PS00022">
    <property type="entry name" value="EGF_1"/>
    <property type="match status" value="2"/>
</dbReference>
<dbReference type="AlphaFoldDB" id="A0A151Z4E6"/>
<dbReference type="Gene3D" id="2.60.40.10">
    <property type="entry name" value="Immunoglobulins"/>
    <property type="match status" value="1"/>
</dbReference>
<evidence type="ECO:0000256" key="1">
    <source>
        <dbReference type="PROSITE-ProRule" id="PRU00076"/>
    </source>
</evidence>
<dbReference type="PROSITE" id="PS50026">
    <property type="entry name" value="EGF_3"/>
    <property type="match status" value="1"/>
</dbReference>
<organism evidence="4 5">
    <name type="scientific">Tieghemostelium lacteum</name>
    <name type="common">Slime mold</name>
    <name type="synonym">Dictyostelium lacteum</name>
    <dbReference type="NCBI Taxonomy" id="361077"/>
    <lineage>
        <taxon>Eukaryota</taxon>
        <taxon>Amoebozoa</taxon>
        <taxon>Evosea</taxon>
        <taxon>Eumycetozoa</taxon>
        <taxon>Dictyostelia</taxon>
        <taxon>Dictyosteliales</taxon>
        <taxon>Raperosteliaceae</taxon>
        <taxon>Tieghemostelium</taxon>
    </lineage>
</organism>
<feature type="signal peptide" evidence="2">
    <location>
        <begin position="1"/>
        <end position="20"/>
    </location>
</feature>
<gene>
    <name evidence="4" type="ORF">DLAC_10614</name>
</gene>
<keyword evidence="1" id="KW-1015">Disulfide bond</keyword>
<name>A0A151Z4E6_TIELA</name>
<dbReference type="InterPro" id="IPR002909">
    <property type="entry name" value="IPT_dom"/>
</dbReference>
<protein>
    <recommendedName>
        <fullName evidence="3">EGF-like domain-containing protein</fullName>
    </recommendedName>
</protein>
<dbReference type="InterPro" id="IPR053331">
    <property type="entry name" value="EGF-like_comC"/>
</dbReference>
<comment type="caution">
    <text evidence="4">The sequence shown here is derived from an EMBL/GenBank/DDBJ whole genome shotgun (WGS) entry which is preliminary data.</text>
</comment>
<dbReference type="Pfam" id="PF23106">
    <property type="entry name" value="EGF_Teneurin"/>
    <property type="match status" value="2"/>
</dbReference>
<comment type="caution">
    <text evidence="1">Lacks conserved residue(s) required for the propagation of feature annotation.</text>
</comment>
<feature type="disulfide bond" evidence="1">
    <location>
        <begin position="927"/>
        <end position="937"/>
    </location>
</feature>
<dbReference type="Gene3D" id="2.60.120.260">
    <property type="entry name" value="Galactose-binding domain-like"/>
    <property type="match status" value="1"/>
</dbReference>
<dbReference type="SMART" id="SM00181">
    <property type="entry name" value="EGF"/>
    <property type="match status" value="2"/>
</dbReference>
<dbReference type="CDD" id="cd00054">
    <property type="entry name" value="EGF_CA"/>
    <property type="match status" value="1"/>
</dbReference>
<dbReference type="Pfam" id="PF01833">
    <property type="entry name" value="TIG"/>
    <property type="match status" value="3"/>
</dbReference>
<keyword evidence="1" id="KW-0245">EGF-like domain</keyword>
<dbReference type="InterPro" id="IPR000742">
    <property type="entry name" value="EGF"/>
</dbReference>
<dbReference type="Proteomes" id="UP000076078">
    <property type="component" value="Unassembled WGS sequence"/>
</dbReference>
<dbReference type="CDD" id="cd00603">
    <property type="entry name" value="IPT_PCSR"/>
    <property type="match status" value="1"/>
</dbReference>
<dbReference type="STRING" id="361077.A0A151Z4E6"/>
<evidence type="ECO:0000259" key="3">
    <source>
        <dbReference type="PROSITE" id="PS50026"/>
    </source>
</evidence>
<feature type="disulfide bond" evidence="1">
    <location>
        <begin position="946"/>
        <end position="955"/>
    </location>
</feature>
<dbReference type="InterPro" id="IPR013783">
    <property type="entry name" value="Ig-like_fold"/>
</dbReference>
<dbReference type="Gene3D" id="2.10.25.10">
    <property type="entry name" value="Laminin"/>
    <property type="match status" value="1"/>
</dbReference>
<reference evidence="4 5" key="1">
    <citation type="submission" date="2015-12" db="EMBL/GenBank/DDBJ databases">
        <title>Dictyostelia acquired genes for synthesis and detection of signals that induce cell-type specialization by lateral gene transfer from prokaryotes.</title>
        <authorList>
            <person name="Gloeckner G."/>
            <person name="Schaap P."/>
        </authorList>
    </citation>
    <scope>NUCLEOTIDE SEQUENCE [LARGE SCALE GENOMIC DNA]</scope>
    <source>
        <strain evidence="4 5">TK</strain>
    </source>
</reference>
<evidence type="ECO:0000313" key="4">
    <source>
        <dbReference type="EMBL" id="KYQ88815.1"/>
    </source>
</evidence>
<dbReference type="OrthoDB" id="10001041at2759"/>
<dbReference type="SUPFAM" id="SSF81296">
    <property type="entry name" value="E set domains"/>
    <property type="match status" value="3"/>
</dbReference>
<sequence>MKLNLIFVFLLFYNFYNVNSSALNVGDVLMVNLTSIGGGGTLTSMVRGIFSGTLGYGENIDYFLFNDASGNIYTFNVAAWPAGVTLATSVATTAVNSATSPLIISNNITAISNQGSLAIVMTNTQIMTFASGSVFDNAPKTITNNPQTNMYMRCNSKNQGNTDLFVTLFSNSNVLSIFQYGMVSNVIQNPTYFGPNVQLSTSIKFFLNDGMGYNIYGGGSVIYVQSETSSIPITATLANYSFYTAVLGVSQGVRYIYLCTLNASGQVFLMVYSYNNETGAPEFSNAAFMGYGYECLSATIDSAAGQVFFSWFGYANTLTVSTIGVDCKGYDQRYVLPYNVVSNQPGQSTFSYPIGTRNSTLYIATPDAKVHMIKYTNLCPNLCSGHGTCYGGTCTCSPEYVGKNCAYPPPVFTSLDPIPYTSPNSTISIIGQQFINDTLVITIGSLTCENSTWVSETLLTCALPLDSTISWVPTQSQYVSIKFTTVEYNMPILKLNIFILPHIIAVSQLNSKIIVEGNDFLPLQYMQVELSGVNLTCAFEVGQDILSCDIPDIIPNRTNTISIPSVNYENRLLLIPYIYDISPSVFKADNSQEVTISGIAFATSEGTETFKVLQGTLSITVNSSSVSGRSIIFTPNNGIVTTKTISVQVGDIQSNSVTYTYIAPTITQVTQKDSPNNEFSISGDNFGTSVVLVQVHVTTQSNTLDMTVLNVTQNSIVFRGIENMRKGKVTVDVDGQSNNLGIDLNLIPRVTSISPLPPTSGGLVTINGQYLYDTLITLNSDVNDNVSLSCSFKTISNYPSEAYCTLLPDCGFFTIKVKSVYPGGQDTIDFESNYHEPVISSISPKSYKRSANQTFTISGQNIEERNLEVTIYDQPCNVTEVLPPTQVICEYISDVDPETVENPVNITISVNHIVGSNKQLLSFEKSCPNNCSSNGQCNIADGKCKCNESYNGADCSTFVPPASSEPDNISPSTKLVTNIFTITTILSLITTIFI</sequence>